<dbReference type="EMBL" id="CP012199">
    <property type="protein sequence ID" value="AMG73757.1"/>
    <property type="molecule type" value="Genomic_DNA"/>
</dbReference>
<dbReference type="EC" id="2.7.7.7" evidence="2"/>
<proteinExistence type="predicted"/>
<dbReference type="Pfam" id="PF01458">
    <property type="entry name" value="SUFBD_core"/>
    <property type="match status" value="1"/>
</dbReference>
<dbReference type="KEGG" id="sgi:SGRAN_1368"/>
<evidence type="ECO:0000313" key="3">
    <source>
        <dbReference type="Proteomes" id="UP000058599"/>
    </source>
</evidence>
<name>A0AA86GLT4_9SPHN</name>
<dbReference type="InterPro" id="IPR037284">
    <property type="entry name" value="SUF_FeS_clus_asmbl_SufBD_sf"/>
</dbReference>
<dbReference type="GO" id="GO:0016226">
    <property type="term" value="P:iron-sulfur cluster assembly"/>
    <property type="evidence" value="ECO:0007669"/>
    <property type="project" value="InterPro"/>
</dbReference>
<evidence type="ECO:0000313" key="2">
    <source>
        <dbReference type="EMBL" id="AMG73757.1"/>
    </source>
</evidence>
<protein>
    <submittedName>
        <fullName evidence="2">SufBD protein</fullName>
        <ecNumber evidence="2">2.7.7.7</ecNumber>
    </submittedName>
</protein>
<reference evidence="2 3" key="1">
    <citation type="journal article" date="2016" name="BMC Genomics">
        <title>Genomic analysis of the nitrate-respiring Sphingopyxis granuli (formerly Sphingomonas macrogoltabida) strain TFA.</title>
        <authorList>
            <person name="Garcia-Romero I."/>
            <person name="Perez-Pulido A.J."/>
            <person name="Gonzalez-Flores Y.E."/>
            <person name="Reyes-Ramirez F."/>
            <person name="Santero E."/>
            <person name="Floriano B."/>
        </authorList>
    </citation>
    <scope>NUCLEOTIDE SEQUENCE [LARGE SCALE GENOMIC DNA]</scope>
    <source>
        <strain evidence="2 3">TFA</strain>
    </source>
</reference>
<dbReference type="SUPFAM" id="SSF101960">
    <property type="entry name" value="Stabilizer of iron transporter SufD"/>
    <property type="match status" value="1"/>
</dbReference>
<dbReference type="GO" id="GO:0003887">
    <property type="term" value="F:DNA-directed DNA polymerase activity"/>
    <property type="evidence" value="ECO:0007669"/>
    <property type="project" value="UniProtKB-EC"/>
</dbReference>
<keyword evidence="3" id="KW-1185">Reference proteome</keyword>
<evidence type="ECO:0000259" key="1">
    <source>
        <dbReference type="Pfam" id="PF01458"/>
    </source>
</evidence>
<dbReference type="InterPro" id="IPR055346">
    <property type="entry name" value="Fe-S_cluster_assembly_SufBD"/>
</dbReference>
<dbReference type="AlphaFoldDB" id="A0AA86GLT4"/>
<organism evidence="2 3">
    <name type="scientific">Sphingopyxis granuli</name>
    <dbReference type="NCBI Taxonomy" id="267128"/>
    <lineage>
        <taxon>Bacteria</taxon>
        <taxon>Pseudomonadati</taxon>
        <taxon>Pseudomonadota</taxon>
        <taxon>Alphaproteobacteria</taxon>
        <taxon>Sphingomonadales</taxon>
        <taxon>Sphingomonadaceae</taxon>
        <taxon>Sphingopyxis</taxon>
    </lineage>
</organism>
<dbReference type="RefSeq" id="WP_067181903.1">
    <property type="nucleotide sequence ID" value="NZ_CP012199.1"/>
</dbReference>
<sequence>MTILPTRRDEAWRYADIEAVAAAWPLPAPESILVPAGGNFARAIVQDTGAIRQIELTLGKDAAASLHVLNIGGAYGRIELNVTLHEGADFTLGAAQIGGGEQTLEIVTTVTHAEPGARSRQMVRSVLGGTATGTYLGKVAVARGAQQTDSEQDVKAMLLDRSATANAKPELEIFADDVQCAHGCAIGELDAQALFYLQSRGLPPAGAKKILLQAFVAGVFDGAEDETRLRELALAKLGELV</sequence>
<dbReference type="PANTHER" id="PTHR43575:SF1">
    <property type="entry name" value="PROTEIN ABCI7, CHLOROPLASTIC"/>
    <property type="match status" value="1"/>
</dbReference>
<dbReference type="Proteomes" id="UP000058599">
    <property type="component" value="Chromosome"/>
</dbReference>
<dbReference type="PANTHER" id="PTHR43575">
    <property type="entry name" value="PROTEIN ABCI7, CHLOROPLASTIC"/>
    <property type="match status" value="1"/>
</dbReference>
<accession>A0AA86GLT4</accession>
<gene>
    <name evidence="2" type="primary">sufD</name>
    <name evidence="2" type="ORF">SGRAN_1368</name>
</gene>
<dbReference type="InterPro" id="IPR000825">
    <property type="entry name" value="SUF_FeS_clus_asmbl_SufBD_core"/>
</dbReference>
<keyword evidence="2" id="KW-0808">Transferase</keyword>
<feature type="domain" description="SUF system FeS cluster assembly SufBD core" evidence="1">
    <location>
        <begin position="50"/>
        <end position="215"/>
    </location>
</feature>
<keyword evidence="2" id="KW-0548">Nucleotidyltransferase</keyword>